<accession>A0A1H8S879</accession>
<dbReference type="UniPathway" id="UPA00115">
    <property type="reaction ID" value="UER00412"/>
</dbReference>
<dbReference type="SUPFAM" id="SSF75445">
    <property type="entry name" value="D-ribose-5-phosphate isomerase (RpiA), lid domain"/>
    <property type="match status" value="1"/>
</dbReference>
<feature type="binding site" evidence="3">
    <location>
        <begin position="83"/>
        <end position="86"/>
    </location>
    <ligand>
        <name>substrate</name>
    </ligand>
</feature>
<dbReference type="InterPro" id="IPR020672">
    <property type="entry name" value="Ribose5P_isomerase_typA_subgr"/>
</dbReference>
<evidence type="ECO:0000256" key="3">
    <source>
        <dbReference type="HAMAP-Rule" id="MF_00170"/>
    </source>
</evidence>
<name>A0A1H8S879_9BRAD</name>
<comment type="subunit">
    <text evidence="3">Homodimer.</text>
</comment>
<dbReference type="InterPro" id="IPR004788">
    <property type="entry name" value="Ribose5P_isomerase_type_A"/>
</dbReference>
<dbReference type="Proteomes" id="UP000199615">
    <property type="component" value="Unassembled WGS sequence"/>
</dbReference>
<dbReference type="OrthoDB" id="5870696at2"/>
<comment type="function">
    <text evidence="3">Catalyzes the reversible conversion of ribose-5-phosphate to ribulose 5-phosphate.</text>
</comment>
<feature type="active site" description="Proton acceptor" evidence="3">
    <location>
        <position position="105"/>
    </location>
</feature>
<feature type="binding site" evidence="3">
    <location>
        <position position="123"/>
    </location>
    <ligand>
        <name>substrate</name>
    </ligand>
</feature>
<dbReference type="EMBL" id="FODT01000004">
    <property type="protein sequence ID" value="SEO74737.1"/>
    <property type="molecule type" value="Genomic_DNA"/>
</dbReference>
<dbReference type="HAMAP" id="MF_00170">
    <property type="entry name" value="Rib_5P_isom_A"/>
    <property type="match status" value="1"/>
</dbReference>
<dbReference type="PANTHER" id="PTHR43748">
    <property type="entry name" value="RIBOSE-5-PHOSPHATE ISOMERASE 3, CHLOROPLASTIC-RELATED"/>
    <property type="match status" value="1"/>
</dbReference>
<keyword evidence="2 3" id="KW-0413">Isomerase</keyword>
<sequence length="232" mass="24673">MDKEDLKRQAAARALEEVRSGMKLGLGTGSTARHFVELLGEKVRGGLDVIGVPTSEVTRADAERCGIRLTTLDEIDRLDLTVDGADEVDTRLELIKGGGGALLREKIVAAASDRMIVIADESKWVDCLGKFPLPVEVIPFGLAATRRAIEKAFTQVGAAGQLKLRDGEAGHAFVTDGGHWIVDAHLGRIPDAPRLAKLLSEIPGVVEHGLFIGIASTVVLAGTEGIRTVERA</sequence>
<dbReference type="Gene3D" id="3.30.70.260">
    <property type="match status" value="1"/>
</dbReference>
<gene>
    <name evidence="3" type="primary">rpiA</name>
    <name evidence="4" type="ORF">SAMN05444123_104332</name>
</gene>
<dbReference type="NCBIfam" id="TIGR00021">
    <property type="entry name" value="rpiA"/>
    <property type="match status" value="1"/>
</dbReference>
<dbReference type="PANTHER" id="PTHR43748:SF3">
    <property type="entry name" value="RIBOSE-5-PHOSPHATE ISOMERASE 3, CHLOROPLASTIC-RELATED"/>
    <property type="match status" value="1"/>
</dbReference>
<evidence type="ECO:0000256" key="2">
    <source>
        <dbReference type="ARBA" id="ARBA00023235"/>
    </source>
</evidence>
<dbReference type="GO" id="GO:0004751">
    <property type="term" value="F:ribose-5-phosphate isomerase activity"/>
    <property type="evidence" value="ECO:0007669"/>
    <property type="project" value="UniProtKB-UniRule"/>
</dbReference>
<dbReference type="AlphaFoldDB" id="A0A1H8S879"/>
<dbReference type="EC" id="5.3.1.6" evidence="3"/>
<dbReference type="RefSeq" id="WP_011502474.1">
    <property type="nucleotide sequence ID" value="NZ_FODT01000004.1"/>
</dbReference>
<evidence type="ECO:0000256" key="1">
    <source>
        <dbReference type="ARBA" id="ARBA00001713"/>
    </source>
</evidence>
<dbReference type="NCBIfam" id="NF001924">
    <property type="entry name" value="PRK00702.1"/>
    <property type="match status" value="1"/>
</dbReference>
<comment type="pathway">
    <text evidence="3">Carbohydrate degradation; pentose phosphate pathway; D-ribose 5-phosphate from D-ribulose 5-phosphate (non-oxidative stage): step 1/1.</text>
</comment>
<dbReference type="GO" id="GO:0009052">
    <property type="term" value="P:pentose-phosphate shunt, non-oxidative branch"/>
    <property type="evidence" value="ECO:0007669"/>
    <property type="project" value="UniProtKB-UniRule"/>
</dbReference>
<dbReference type="InterPro" id="IPR037171">
    <property type="entry name" value="NagB/RpiA_transferase-like"/>
</dbReference>
<dbReference type="SMR" id="A0A1H8S879"/>
<organism evidence="4 5">
    <name type="scientific">Rhodopseudomonas pseudopalustris</name>
    <dbReference type="NCBI Taxonomy" id="1513892"/>
    <lineage>
        <taxon>Bacteria</taxon>
        <taxon>Pseudomonadati</taxon>
        <taxon>Pseudomonadota</taxon>
        <taxon>Alphaproteobacteria</taxon>
        <taxon>Hyphomicrobiales</taxon>
        <taxon>Nitrobacteraceae</taxon>
        <taxon>Rhodopseudomonas</taxon>
    </lineage>
</organism>
<dbReference type="InterPro" id="IPR050262">
    <property type="entry name" value="Ribose-5P_isomerase"/>
</dbReference>
<dbReference type="SUPFAM" id="SSF100950">
    <property type="entry name" value="NagB/RpiA/CoA transferase-like"/>
    <property type="match status" value="1"/>
</dbReference>
<feature type="binding site" evidence="3">
    <location>
        <begin position="96"/>
        <end position="99"/>
    </location>
    <ligand>
        <name>substrate</name>
    </ligand>
</feature>
<proteinExistence type="inferred from homology"/>
<evidence type="ECO:0000313" key="4">
    <source>
        <dbReference type="EMBL" id="SEO74737.1"/>
    </source>
</evidence>
<keyword evidence="5" id="KW-1185">Reference proteome</keyword>
<protein>
    <recommendedName>
        <fullName evidence="3">Ribose-5-phosphate isomerase A</fullName>
        <ecNumber evidence="3">5.3.1.6</ecNumber>
    </recommendedName>
    <alternativeName>
        <fullName evidence="3">Phosphoriboisomerase A</fullName>
        <shortName evidence="3">PRI</shortName>
    </alternativeName>
</protein>
<comment type="similarity">
    <text evidence="3">Belongs to the ribose 5-phosphate isomerase family.</text>
</comment>
<comment type="catalytic activity">
    <reaction evidence="1 3">
        <text>aldehydo-D-ribose 5-phosphate = D-ribulose 5-phosphate</text>
        <dbReference type="Rhea" id="RHEA:14657"/>
        <dbReference type="ChEBI" id="CHEBI:58121"/>
        <dbReference type="ChEBI" id="CHEBI:58273"/>
        <dbReference type="EC" id="5.3.1.6"/>
    </reaction>
</comment>
<reference evidence="5" key="1">
    <citation type="submission" date="2016-10" db="EMBL/GenBank/DDBJ databases">
        <authorList>
            <person name="Varghese N."/>
            <person name="Submissions S."/>
        </authorList>
    </citation>
    <scope>NUCLEOTIDE SEQUENCE [LARGE SCALE GENOMIC DNA]</scope>
    <source>
        <strain evidence="5">DSM 123</strain>
    </source>
</reference>
<dbReference type="CDD" id="cd01398">
    <property type="entry name" value="RPI_A"/>
    <property type="match status" value="1"/>
</dbReference>
<feature type="binding site" evidence="3">
    <location>
        <begin position="28"/>
        <end position="31"/>
    </location>
    <ligand>
        <name>substrate</name>
    </ligand>
</feature>
<dbReference type="Gene3D" id="3.40.50.1360">
    <property type="match status" value="1"/>
</dbReference>
<evidence type="ECO:0000313" key="5">
    <source>
        <dbReference type="Proteomes" id="UP000199615"/>
    </source>
</evidence>
<dbReference type="Pfam" id="PF06026">
    <property type="entry name" value="Rib_5-P_isom_A"/>
    <property type="match status" value="1"/>
</dbReference>
<dbReference type="FunFam" id="3.40.50.1360:FF:000001">
    <property type="entry name" value="Ribose-5-phosphate isomerase A"/>
    <property type="match status" value="1"/>
</dbReference>